<comment type="caution">
    <text evidence="5">The sequence shown here is derived from an EMBL/GenBank/DDBJ whole genome shotgun (WGS) entry which is preliminary data.</text>
</comment>
<evidence type="ECO:0000256" key="1">
    <source>
        <dbReference type="ARBA" id="ARBA00004255"/>
    </source>
</evidence>
<evidence type="ECO:0000256" key="4">
    <source>
        <dbReference type="ARBA" id="ARBA00023136"/>
    </source>
</evidence>
<evidence type="ECO:0008006" key="7">
    <source>
        <dbReference type="Google" id="ProtNLM"/>
    </source>
</evidence>
<keyword evidence="6" id="KW-1185">Reference proteome</keyword>
<dbReference type="InterPro" id="IPR038261">
    <property type="entry name" value="GPP34-like_sf"/>
</dbReference>
<dbReference type="InterPro" id="IPR008628">
    <property type="entry name" value="GPP34-like"/>
</dbReference>
<gene>
    <name evidence="5" type="ORF">GCM10011583_53010</name>
</gene>
<evidence type="ECO:0000313" key="6">
    <source>
        <dbReference type="Proteomes" id="UP000660265"/>
    </source>
</evidence>
<evidence type="ECO:0000256" key="2">
    <source>
        <dbReference type="ARBA" id="ARBA00023034"/>
    </source>
</evidence>
<dbReference type="Proteomes" id="UP000660265">
    <property type="component" value="Unassembled WGS sequence"/>
</dbReference>
<sequence length="205" mass="22345">MTTARDLLITTLELSASRPPGEGDLSLALAGAELIDLLNAGAVTLEDDRIVPGGERVVGDRLLNEASSTVIRQAPYETVEEWLWRRGRDLAAVHLSALRSEGQITQRRRSRWIPFGTSRLVVTDTPARREALDRRTSDDPVLASLATAVGIGGRQLEDLPDPLAAADEPAAAVLAAVHNALRDLEAERQRRSIEQAAFDNIWRGE</sequence>
<keyword evidence="2" id="KW-0333">Golgi apparatus</keyword>
<proteinExistence type="predicted"/>
<keyword evidence="4" id="KW-0472">Membrane</keyword>
<name>A0ABQ2EMD0_9ACTN</name>
<dbReference type="Gene3D" id="1.10.3630.10">
    <property type="entry name" value="yeast vps74-n-term truncation variant domain like"/>
    <property type="match status" value="1"/>
</dbReference>
<dbReference type="RefSeq" id="WP_189110075.1">
    <property type="nucleotide sequence ID" value="NZ_BMMV01000019.1"/>
</dbReference>
<dbReference type="EMBL" id="BMMV01000019">
    <property type="protein sequence ID" value="GGK14444.1"/>
    <property type="molecule type" value="Genomic_DNA"/>
</dbReference>
<evidence type="ECO:0000313" key="5">
    <source>
        <dbReference type="EMBL" id="GGK14444.1"/>
    </source>
</evidence>
<accession>A0ABQ2EMD0</accession>
<organism evidence="5 6">
    <name type="scientific">Streptomyces camponoticapitis</name>
    <dbReference type="NCBI Taxonomy" id="1616125"/>
    <lineage>
        <taxon>Bacteria</taxon>
        <taxon>Bacillati</taxon>
        <taxon>Actinomycetota</taxon>
        <taxon>Actinomycetes</taxon>
        <taxon>Kitasatosporales</taxon>
        <taxon>Streptomycetaceae</taxon>
        <taxon>Streptomyces</taxon>
    </lineage>
</organism>
<protein>
    <recommendedName>
        <fullName evidence="7">GPP34 family phosphoprotein</fullName>
    </recommendedName>
</protein>
<keyword evidence="3" id="KW-0446">Lipid-binding</keyword>
<comment type="subcellular location">
    <subcellularLocation>
        <location evidence="1">Golgi apparatus membrane</location>
        <topology evidence="1">Peripheral membrane protein</topology>
        <orientation evidence="1">Cytoplasmic side</orientation>
    </subcellularLocation>
</comment>
<reference evidence="6" key="1">
    <citation type="journal article" date="2019" name="Int. J. Syst. Evol. Microbiol.">
        <title>The Global Catalogue of Microorganisms (GCM) 10K type strain sequencing project: providing services to taxonomists for standard genome sequencing and annotation.</title>
        <authorList>
            <consortium name="The Broad Institute Genomics Platform"/>
            <consortium name="The Broad Institute Genome Sequencing Center for Infectious Disease"/>
            <person name="Wu L."/>
            <person name="Ma J."/>
        </authorList>
    </citation>
    <scope>NUCLEOTIDE SEQUENCE [LARGE SCALE GENOMIC DNA]</scope>
    <source>
        <strain evidence="6">CGMCC 4.7275</strain>
    </source>
</reference>
<dbReference type="Pfam" id="PF05719">
    <property type="entry name" value="GPP34"/>
    <property type="match status" value="1"/>
</dbReference>
<evidence type="ECO:0000256" key="3">
    <source>
        <dbReference type="ARBA" id="ARBA00023121"/>
    </source>
</evidence>